<evidence type="ECO:0000313" key="6">
    <source>
        <dbReference type="Proteomes" id="UP000288079"/>
    </source>
</evidence>
<dbReference type="InterPro" id="IPR014729">
    <property type="entry name" value="Rossmann-like_a/b/a_fold"/>
</dbReference>
<sequence>MNGARDDRDDCYGLIYFITRLNKDMDEREQSVQHFLDLIKKSHRGKFKIYIGMIAGVGKSYRMLQEAHELLENGVDIQIGYIETHGRAGTEALMEGLPVIPRRKIFYKGKELEEMDLDTIIRIHPEIVVVDELAHTNVEGSLNEKRWQDVMTLLNEGINVISAINIQHIESVNEEVQEITGIEVKERVPDSVLQEADEVVNIDLTAEELISRLKAGKIYRPDKIQTALDNFFRTENILQLRELALKEVALRVEKKVENEVAMGVAVGIRHEKFMACISSHEKTPRRIIRKAAKLATRYNTTFIALYVQTPNESMDRIGLANQRYLLNHFKLVAELGGEVVQVQSKDILDSIVKVCQEKQISTVCMGTPNLRLPSAIFSIMGYRKYLNNLSRTNVDLIILA</sequence>
<dbReference type="GO" id="GO:0005886">
    <property type="term" value="C:plasma membrane"/>
    <property type="evidence" value="ECO:0007669"/>
    <property type="project" value="TreeGrafter"/>
</dbReference>
<name>A0A401LVL9_9BACE</name>
<keyword evidence="6" id="KW-1185">Reference proteome</keyword>
<dbReference type="GO" id="GO:0000155">
    <property type="term" value="F:phosphorelay sensor kinase activity"/>
    <property type="evidence" value="ECO:0007669"/>
    <property type="project" value="InterPro"/>
</dbReference>
<dbReference type="AlphaFoldDB" id="A0A401LVL9"/>
<dbReference type="Gene3D" id="3.40.50.620">
    <property type="entry name" value="HUPs"/>
    <property type="match status" value="1"/>
</dbReference>
<keyword evidence="3" id="KW-0902">Two-component regulatory system</keyword>
<keyword evidence="1" id="KW-0808">Transferase</keyword>
<dbReference type="Pfam" id="PF02702">
    <property type="entry name" value="KdpD"/>
    <property type="match status" value="1"/>
</dbReference>
<dbReference type="FunFam" id="3.40.50.300:FF:000483">
    <property type="entry name" value="Sensor histidine kinase KdpD"/>
    <property type="match status" value="1"/>
</dbReference>
<dbReference type="GO" id="GO:0005737">
    <property type="term" value="C:cytoplasm"/>
    <property type="evidence" value="ECO:0007669"/>
    <property type="project" value="UniProtKB-ARBA"/>
</dbReference>
<evidence type="ECO:0000256" key="1">
    <source>
        <dbReference type="ARBA" id="ARBA00022679"/>
    </source>
</evidence>
<reference evidence="5 6" key="1">
    <citation type="submission" date="2018-10" db="EMBL/GenBank/DDBJ databases">
        <title>Draft Genome Sequence of Bacteroides sp. KCTC 15687.</title>
        <authorList>
            <person name="Yu S.Y."/>
            <person name="Kim J.S."/>
            <person name="Oh B.S."/>
            <person name="Park S.H."/>
            <person name="Kang S.W."/>
            <person name="Park J.E."/>
            <person name="Choi S.H."/>
            <person name="Han K.I."/>
            <person name="Lee K.C."/>
            <person name="Eom M.K."/>
            <person name="Suh M.K."/>
            <person name="Lee D.H."/>
            <person name="Yoon H."/>
            <person name="Kim B."/>
            <person name="Yang S.J."/>
            <person name="Lee J.S."/>
            <person name="Lee J.H."/>
        </authorList>
    </citation>
    <scope>NUCLEOTIDE SEQUENCE [LARGE SCALE GENOMIC DNA]</scope>
    <source>
        <strain evidence="5 6">KCTC 15687</strain>
    </source>
</reference>
<evidence type="ECO:0000313" key="5">
    <source>
        <dbReference type="EMBL" id="GCB35573.1"/>
    </source>
</evidence>
<dbReference type="Gene3D" id="3.40.50.300">
    <property type="entry name" value="P-loop containing nucleotide triphosphate hydrolases"/>
    <property type="match status" value="1"/>
</dbReference>
<dbReference type="EMBL" id="BHWB01000007">
    <property type="protein sequence ID" value="GCB35573.1"/>
    <property type="molecule type" value="Genomic_DNA"/>
</dbReference>
<gene>
    <name evidence="5" type="ORF">KGMB02408_25180</name>
</gene>
<evidence type="ECO:0000259" key="4">
    <source>
        <dbReference type="Pfam" id="PF02702"/>
    </source>
</evidence>
<proteinExistence type="predicted"/>
<dbReference type="Proteomes" id="UP000288079">
    <property type="component" value="Unassembled WGS sequence"/>
</dbReference>
<accession>A0A401LVL9</accession>
<dbReference type="InterPro" id="IPR027417">
    <property type="entry name" value="P-loop_NTPase"/>
</dbReference>
<keyword evidence="2" id="KW-0418">Kinase</keyword>
<comment type="caution">
    <text evidence="5">The sequence shown here is derived from an EMBL/GenBank/DDBJ whole genome shotgun (WGS) entry which is preliminary data.</text>
</comment>
<dbReference type="PANTHER" id="PTHR45569:SF1">
    <property type="entry name" value="SENSOR PROTEIN KDPD"/>
    <property type="match status" value="1"/>
</dbReference>
<evidence type="ECO:0000256" key="2">
    <source>
        <dbReference type="ARBA" id="ARBA00022777"/>
    </source>
</evidence>
<feature type="domain" description="Signal transduction histidine kinase osmosensitive K+ channel sensor N-terminal" evidence="4">
    <location>
        <begin position="44"/>
        <end position="252"/>
    </location>
</feature>
<dbReference type="InterPro" id="IPR003852">
    <property type="entry name" value="Sig_transdc_His_kinase_KdpD_N"/>
</dbReference>
<evidence type="ECO:0000256" key="3">
    <source>
        <dbReference type="ARBA" id="ARBA00023012"/>
    </source>
</evidence>
<organism evidence="5 6">
    <name type="scientific">Bacteroides faecalis</name>
    <dbReference type="NCBI Taxonomy" id="2447885"/>
    <lineage>
        <taxon>Bacteria</taxon>
        <taxon>Pseudomonadati</taxon>
        <taxon>Bacteroidota</taxon>
        <taxon>Bacteroidia</taxon>
        <taxon>Bacteroidales</taxon>
        <taxon>Bacteroidaceae</taxon>
        <taxon>Bacteroides</taxon>
    </lineage>
</organism>
<protein>
    <recommendedName>
        <fullName evidence="4">Signal transduction histidine kinase osmosensitive K+ channel sensor N-terminal domain-containing protein</fullName>
    </recommendedName>
</protein>
<dbReference type="InterPro" id="IPR052023">
    <property type="entry name" value="Histidine_kinase_KdpD"/>
</dbReference>
<dbReference type="SUPFAM" id="SSF52402">
    <property type="entry name" value="Adenine nucleotide alpha hydrolases-like"/>
    <property type="match status" value="1"/>
</dbReference>
<dbReference type="PANTHER" id="PTHR45569">
    <property type="entry name" value="SENSOR PROTEIN KDPD"/>
    <property type="match status" value="1"/>
</dbReference>